<reference evidence="2" key="1">
    <citation type="submission" date="2020-02" db="EMBL/GenBank/DDBJ databases">
        <authorList>
            <person name="Meier V. D."/>
        </authorList>
    </citation>
    <scope>NUCLEOTIDE SEQUENCE</scope>
    <source>
        <strain evidence="2">AVDCRST_MAG73</strain>
    </source>
</reference>
<keyword evidence="1" id="KW-1133">Transmembrane helix</keyword>
<dbReference type="GO" id="GO:0005886">
    <property type="term" value="C:plasma membrane"/>
    <property type="evidence" value="ECO:0007669"/>
    <property type="project" value="TreeGrafter"/>
</dbReference>
<dbReference type="InterPro" id="IPR008523">
    <property type="entry name" value="DUF805"/>
</dbReference>
<evidence type="ECO:0008006" key="3">
    <source>
        <dbReference type="Google" id="ProtNLM"/>
    </source>
</evidence>
<feature type="transmembrane region" description="Helical" evidence="1">
    <location>
        <begin position="42"/>
        <end position="62"/>
    </location>
</feature>
<evidence type="ECO:0000256" key="1">
    <source>
        <dbReference type="SAM" id="Phobius"/>
    </source>
</evidence>
<evidence type="ECO:0000313" key="2">
    <source>
        <dbReference type="EMBL" id="CAA9556679.1"/>
    </source>
</evidence>
<accession>A0A6J4UUN4</accession>
<feature type="transmembrane region" description="Helical" evidence="1">
    <location>
        <begin position="16"/>
        <end position="36"/>
    </location>
</feature>
<keyword evidence="1" id="KW-0812">Transmembrane</keyword>
<gene>
    <name evidence="2" type="ORF">AVDCRST_MAG73-3335</name>
</gene>
<organism evidence="2">
    <name type="scientific">uncultured Thermomicrobiales bacterium</name>
    <dbReference type="NCBI Taxonomy" id="1645740"/>
    <lineage>
        <taxon>Bacteria</taxon>
        <taxon>Pseudomonadati</taxon>
        <taxon>Thermomicrobiota</taxon>
        <taxon>Thermomicrobia</taxon>
        <taxon>Thermomicrobiales</taxon>
        <taxon>environmental samples</taxon>
    </lineage>
</organism>
<dbReference type="PANTHER" id="PTHR34980">
    <property type="entry name" value="INNER MEMBRANE PROTEIN-RELATED-RELATED"/>
    <property type="match status" value="1"/>
</dbReference>
<proteinExistence type="predicted"/>
<dbReference type="PANTHER" id="PTHR34980:SF3">
    <property type="entry name" value="BLR8105 PROTEIN"/>
    <property type="match status" value="1"/>
</dbReference>
<feature type="transmembrane region" description="Helical" evidence="1">
    <location>
        <begin position="74"/>
        <end position="93"/>
    </location>
</feature>
<dbReference type="Pfam" id="PF05656">
    <property type="entry name" value="DUF805"/>
    <property type="match status" value="1"/>
</dbReference>
<sequence>MDVGKLFTFRGRIGRAAYWGLGILTGVVLAVAEVVVDASGTNAAVALGGVVAYVLGAVIWIASTVKRYHDRGKSGAWVFVVLIPLVGAVWSFVETCFLAGDEEANRYGWPSSGSPFGG</sequence>
<dbReference type="AlphaFoldDB" id="A0A6J4UUN4"/>
<dbReference type="EMBL" id="CADCWE010000223">
    <property type="protein sequence ID" value="CAA9556679.1"/>
    <property type="molecule type" value="Genomic_DNA"/>
</dbReference>
<protein>
    <recommendedName>
        <fullName evidence="3">DUF805 domain-containing protein</fullName>
    </recommendedName>
</protein>
<keyword evidence="1" id="KW-0472">Membrane</keyword>
<name>A0A6J4UUN4_9BACT</name>